<dbReference type="GO" id="GO:0007508">
    <property type="term" value="P:larval heart development"/>
    <property type="evidence" value="ECO:0007669"/>
    <property type="project" value="TreeGrafter"/>
</dbReference>
<proteinExistence type="predicted"/>
<dbReference type="GO" id="GO:0061343">
    <property type="term" value="P:cell adhesion involved in heart morphogenesis"/>
    <property type="evidence" value="ECO:0007669"/>
    <property type="project" value="TreeGrafter"/>
</dbReference>
<dbReference type="EMBL" id="KZ505886">
    <property type="protein sequence ID" value="PKU43600.1"/>
    <property type="molecule type" value="Genomic_DNA"/>
</dbReference>
<protein>
    <recommendedName>
        <fullName evidence="3">Rna-directed dna polymerase from mobile element jockey-like</fullName>
    </recommendedName>
</protein>
<dbReference type="AlphaFoldDB" id="A0A2I0UC22"/>
<accession>A0A2I0UC22</accession>
<evidence type="ECO:0008006" key="3">
    <source>
        <dbReference type="Google" id="ProtNLM"/>
    </source>
</evidence>
<dbReference type="Proteomes" id="UP000233556">
    <property type="component" value="Unassembled WGS sequence"/>
</dbReference>
<dbReference type="PANTHER" id="PTHR33395">
    <property type="entry name" value="TRANSCRIPTASE, PUTATIVE-RELATED-RELATED"/>
    <property type="match status" value="1"/>
</dbReference>
<reference evidence="2" key="1">
    <citation type="submission" date="2017-11" db="EMBL/GenBank/DDBJ databases">
        <authorList>
            <person name="Lima N.C."/>
            <person name="Parody-Merino A.M."/>
            <person name="Battley P.F."/>
            <person name="Fidler A.E."/>
            <person name="Prosdocimi F."/>
        </authorList>
    </citation>
    <scope>NUCLEOTIDE SEQUENCE [LARGE SCALE GENOMIC DNA]</scope>
</reference>
<dbReference type="PANTHER" id="PTHR33395:SF22">
    <property type="entry name" value="REVERSE TRANSCRIPTASE DOMAIN-CONTAINING PROTEIN"/>
    <property type="match status" value="1"/>
</dbReference>
<keyword evidence="2" id="KW-1185">Reference proteome</keyword>
<gene>
    <name evidence="1" type="ORF">llap_6097</name>
</gene>
<dbReference type="OrthoDB" id="416454at2759"/>
<reference evidence="2" key="2">
    <citation type="submission" date="2017-12" db="EMBL/GenBank/DDBJ databases">
        <title>Genome sequence of the Bar-tailed Godwit (Limosa lapponica baueri).</title>
        <authorList>
            <person name="Lima N.C.B."/>
            <person name="Parody-Merino A.M."/>
            <person name="Battley P.F."/>
            <person name="Fidler A.E."/>
            <person name="Prosdocimi F."/>
        </authorList>
    </citation>
    <scope>NUCLEOTIDE SEQUENCE [LARGE SCALE GENOMIC DNA]</scope>
</reference>
<dbReference type="GO" id="GO:0031012">
    <property type="term" value="C:extracellular matrix"/>
    <property type="evidence" value="ECO:0007669"/>
    <property type="project" value="TreeGrafter"/>
</dbReference>
<evidence type="ECO:0000313" key="2">
    <source>
        <dbReference type="Proteomes" id="UP000233556"/>
    </source>
</evidence>
<name>A0A2I0UC22_LIMLA</name>
<evidence type="ECO:0000313" key="1">
    <source>
        <dbReference type="EMBL" id="PKU43600.1"/>
    </source>
</evidence>
<organism evidence="1 2">
    <name type="scientific">Limosa lapponica baueri</name>
    <dbReference type="NCBI Taxonomy" id="1758121"/>
    <lineage>
        <taxon>Eukaryota</taxon>
        <taxon>Metazoa</taxon>
        <taxon>Chordata</taxon>
        <taxon>Craniata</taxon>
        <taxon>Vertebrata</taxon>
        <taxon>Euteleostomi</taxon>
        <taxon>Archelosauria</taxon>
        <taxon>Archosauria</taxon>
        <taxon>Dinosauria</taxon>
        <taxon>Saurischia</taxon>
        <taxon>Theropoda</taxon>
        <taxon>Coelurosauria</taxon>
        <taxon>Aves</taxon>
        <taxon>Neognathae</taxon>
        <taxon>Neoaves</taxon>
        <taxon>Charadriiformes</taxon>
        <taxon>Scolopacidae</taxon>
        <taxon>Limosa</taxon>
    </lineage>
</organism>
<sequence length="111" mass="13130">MNKKVLANLKQNKEAYRVWKQGWVVRKEQTFRDEVRKAKAQMESNLARDAKDNKKGFYKYTDDKRKTRKNVGSLMNEMGDLVTQDVEKSELPNAFFALVFTKKNSLQRPRE</sequence>